<dbReference type="Pfam" id="PF22622">
    <property type="entry name" value="MFE-2_hydrat-2_N"/>
    <property type="match status" value="1"/>
</dbReference>
<dbReference type="GO" id="GO:0004300">
    <property type="term" value="F:enoyl-CoA hydratase activity"/>
    <property type="evidence" value="ECO:0007669"/>
    <property type="project" value="TreeGrafter"/>
</dbReference>
<evidence type="ECO:0000313" key="4">
    <source>
        <dbReference type="Proteomes" id="UP000438983"/>
    </source>
</evidence>
<dbReference type="EMBL" id="CP046902">
    <property type="protein sequence ID" value="QGZ31110.1"/>
    <property type="molecule type" value="Genomic_DNA"/>
</dbReference>
<accession>A0A6I6LPM2</accession>
<evidence type="ECO:0000313" key="3">
    <source>
        <dbReference type="EMBL" id="QGZ31110.1"/>
    </source>
</evidence>
<evidence type="ECO:0000259" key="1">
    <source>
        <dbReference type="Pfam" id="PF01575"/>
    </source>
</evidence>
<dbReference type="CDD" id="cd03448">
    <property type="entry name" value="HDE_HSD"/>
    <property type="match status" value="1"/>
</dbReference>
<dbReference type="AlphaFoldDB" id="A0A6I6LPM2"/>
<proteinExistence type="predicted"/>
<reference evidence="3 4" key="1">
    <citation type="submission" date="2019-12" db="EMBL/GenBank/DDBJ databases">
        <title>Complete genome sequence of Pseudomonas stutzeri.</title>
        <authorList>
            <person name="Lim S.R."/>
            <person name="Kim J.H."/>
        </authorList>
    </citation>
    <scope>NUCLEOTIDE SEQUENCE [LARGE SCALE GENOMIC DNA]</scope>
    <source>
        <strain evidence="3 4">PM101005</strain>
    </source>
</reference>
<organism evidence="3 4">
    <name type="scientific">Stutzerimonas stutzeri</name>
    <name type="common">Pseudomonas stutzeri</name>
    <dbReference type="NCBI Taxonomy" id="316"/>
    <lineage>
        <taxon>Bacteria</taxon>
        <taxon>Pseudomonadati</taxon>
        <taxon>Pseudomonadota</taxon>
        <taxon>Gammaproteobacteria</taxon>
        <taxon>Pseudomonadales</taxon>
        <taxon>Pseudomonadaceae</taxon>
        <taxon>Stutzerimonas</taxon>
    </lineage>
</organism>
<feature type="domain" description="Peroxisomal multifunctional enzyme type 2-like N-terminal" evidence="2">
    <location>
        <begin position="20"/>
        <end position="148"/>
    </location>
</feature>
<name>A0A6I6LPM2_STUST</name>
<dbReference type="Gene3D" id="3.10.129.10">
    <property type="entry name" value="Hotdog Thioesterase"/>
    <property type="match status" value="1"/>
</dbReference>
<dbReference type="GO" id="GO:0006635">
    <property type="term" value="P:fatty acid beta-oxidation"/>
    <property type="evidence" value="ECO:0007669"/>
    <property type="project" value="TreeGrafter"/>
</dbReference>
<dbReference type="GO" id="GO:0003857">
    <property type="term" value="F:(3S)-3-hydroxyacyl-CoA dehydrogenase (NAD+) activity"/>
    <property type="evidence" value="ECO:0007669"/>
    <property type="project" value="TreeGrafter"/>
</dbReference>
<dbReference type="OrthoDB" id="9774179at2"/>
<evidence type="ECO:0000259" key="2">
    <source>
        <dbReference type="Pfam" id="PF22622"/>
    </source>
</evidence>
<protein>
    <submittedName>
        <fullName evidence="3">3-alpha,7-alpha, 12-alpha-trihydroxy-5-beta-cholest-24-enoyl-CoA hydratase</fullName>
    </submittedName>
</protein>
<dbReference type="GO" id="GO:0044594">
    <property type="term" value="F:17-beta-hydroxysteroid dehydrogenase (NAD+) activity"/>
    <property type="evidence" value="ECO:0007669"/>
    <property type="project" value="TreeGrafter"/>
</dbReference>
<dbReference type="InterPro" id="IPR054357">
    <property type="entry name" value="MFE-2_N"/>
</dbReference>
<dbReference type="RefSeq" id="WP_158188574.1">
    <property type="nucleotide sequence ID" value="NZ_CP046902.1"/>
</dbReference>
<dbReference type="InterPro" id="IPR029069">
    <property type="entry name" value="HotDog_dom_sf"/>
</dbReference>
<sequence>MPLDLERLLRYPIPDVRHHLDRHSTALYALSVGLGIDPLDRQSLDFVDFNRPGFQALPLMAVVAAYPGFWLGKPDTGVDATRLVLGEQRVEWHRQLPTEGEVIGRTRVTGIVDKGPGKGALLYSDKELIDPVRDELIAVTSSTTFLRGDGGCGTLSGPVPTAHVLPEREPDRSVDLATRPEQALYYRLNGDDNPLHADPDFALKGGFQRPILHGLCTLGVAFHALLSELASYQSARIRSLTVRFSAPVFPGETIRTEMWNDGSFRARAVERDVVVLSNGHVGLASQSY</sequence>
<dbReference type="InterPro" id="IPR002539">
    <property type="entry name" value="MaoC-like_dom"/>
</dbReference>
<dbReference type="Pfam" id="PF01575">
    <property type="entry name" value="MaoC_dehydratas"/>
    <property type="match status" value="1"/>
</dbReference>
<dbReference type="PANTHER" id="PTHR13078">
    <property type="entry name" value="PEROXISOMAL MULTIFUNCTIONAL ENZYME TYPE 2-RELATED"/>
    <property type="match status" value="1"/>
</dbReference>
<dbReference type="Proteomes" id="UP000438983">
    <property type="component" value="Chromosome"/>
</dbReference>
<feature type="domain" description="MaoC-like" evidence="1">
    <location>
        <begin position="166"/>
        <end position="266"/>
    </location>
</feature>
<dbReference type="PANTHER" id="PTHR13078:SF56">
    <property type="entry name" value="PEROXISOMAL MULTIFUNCTIONAL ENZYME TYPE 2"/>
    <property type="match status" value="1"/>
</dbReference>
<dbReference type="SUPFAM" id="SSF54637">
    <property type="entry name" value="Thioesterase/thiol ester dehydrase-isomerase"/>
    <property type="match status" value="2"/>
</dbReference>
<gene>
    <name evidence="3" type="ORF">GQA94_13955</name>
</gene>